<dbReference type="GO" id="GO:0008270">
    <property type="term" value="F:zinc ion binding"/>
    <property type="evidence" value="ECO:0007669"/>
    <property type="project" value="InterPro"/>
</dbReference>
<feature type="compositionally biased region" description="Low complexity" evidence="2">
    <location>
        <begin position="383"/>
        <end position="395"/>
    </location>
</feature>
<accession>A0A7I7RW01</accession>
<organism evidence="4 5">
    <name type="scientific">Mycolicibacterium arabiense</name>
    <dbReference type="NCBI Taxonomy" id="1286181"/>
    <lineage>
        <taxon>Bacteria</taxon>
        <taxon>Bacillati</taxon>
        <taxon>Actinomycetota</taxon>
        <taxon>Actinomycetes</taxon>
        <taxon>Mycobacteriales</taxon>
        <taxon>Mycobacteriaceae</taxon>
        <taxon>Mycolicibacterium</taxon>
    </lineage>
</organism>
<dbReference type="CDD" id="cd00085">
    <property type="entry name" value="HNHc"/>
    <property type="match status" value="1"/>
</dbReference>
<sequence>MFDMLDFDPTTVDEAGLIDRIAQLERLKATAAAAQARMTAALDLKRRTAEADAGVPMRKRGQGLASEVGLARRESPKQGSRHLGFARALVHEMPHTLAALESGILSEWRATLLVRESACLEVEDRRTLDAEMCADPTTLVGKGDKRIEADAKAIAYRLDPHAVVDKARLAREDRCVSIRPAADTMAWVSILLPVAHGVSIYATLKRAADTTSDGRSRGQVMADTAVERITGRPADVPVPVTVDVVITDETLLGGDTEPARVPGYGPIPATVARHLISNAVGDERSRATLRRLYRHPKTGALVTMESRARLFPKALAAFIALRDDTCRTPYCNAPIRHTDHAVPDSRGGPTTGLNGNGLCEACNYAKEAPGWRVRTRDQHGCHTTDVTTPTGTTYTGKAPPLPGRNTEHVTEIDVARFRVVVRRAA</sequence>
<dbReference type="InterPro" id="IPR003870">
    <property type="entry name" value="DUF222"/>
</dbReference>
<dbReference type="Pfam" id="PF02720">
    <property type="entry name" value="DUF222"/>
    <property type="match status" value="1"/>
</dbReference>
<dbReference type="GO" id="GO:0003676">
    <property type="term" value="F:nucleic acid binding"/>
    <property type="evidence" value="ECO:0007669"/>
    <property type="project" value="InterPro"/>
</dbReference>
<dbReference type="SMART" id="SM00507">
    <property type="entry name" value="HNHc"/>
    <property type="match status" value="1"/>
</dbReference>
<keyword evidence="4" id="KW-0540">Nuclease</keyword>
<feature type="region of interest" description="Disordered" evidence="2">
    <location>
        <begin position="382"/>
        <end position="405"/>
    </location>
</feature>
<dbReference type="Pfam" id="PF01844">
    <property type="entry name" value="HNH"/>
    <property type="match status" value="1"/>
</dbReference>
<proteinExistence type="inferred from homology"/>
<keyword evidence="5" id="KW-1185">Reference proteome</keyword>
<keyword evidence="4" id="KW-0255">Endonuclease</keyword>
<comment type="similarity">
    <text evidence="1">Belongs to the Rv1128c/1148c/1588c/1702c/1945/3466 family.</text>
</comment>
<protein>
    <submittedName>
        <fullName evidence="4">HNH endonuclease</fullName>
    </submittedName>
</protein>
<dbReference type="RefSeq" id="WP_163918522.1">
    <property type="nucleotide sequence ID" value="NZ_AP022593.1"/>
</dbReference>
<evidence type="ECO:0000259" key="3">
    <source>
        <dbReference type="SMART" id="SM00507"/>
    </source>
</evidence>
<gene>
    <name evidence="4" type="ORF">MARA_22600</name>
</gene>
<dbReference type="Proteomes" id="UP000467428">
    <property type="component" value="Chromosome"/>
</dbReference>
<name>A0A7I7RW01_9MYCO</name>
<evidence type="ECO:0000256" key="1">
    <source>
        <dbReference type="ARBA" id="ARBA00023450"/>
    </source>
</evidence>
<feature type="domain" description="HNH nuclease" evidence="3">
    <location>
        <begin position="314"/>
        <end position="364"/>
    </location>
</feature>
<dbReference type="AlphaFoldDB" id="A0A7I7RW01"/>
<geneLocation type="plasmid" evidence="5">
    <name>pjcm18538 dna</name>
</geneLocation>
<dbReference type="EMBL" id="AP022593">
    <property type="protein sequence ID" value="BBY48792.1"/>
    <property type="molecule type" value="Genomic_DNA"/>
</dbReference>
<dbReference type="InterPro" id="IPR002711">
    <property type="entry name" value="HNH"/>
</dbReference>
<evidence type="ECO:0000313" key="5">
    <source>
        <dbReference type="Proteomes" id="UP000467428"/>
    </source>
</evidence>
<evidence type="ECO:0000313" key="4">
    <source>
        <dbReference type="EMBL" id="BBY48792.1"/>
    </source>
</evidence>
<dbReference type="KEGG" id="marz:MARA_22600"/>
<keyword evidence="4" id="KW-0378">Hydrolase</keyword>
<reference evidence="4 5" key="1">
    <citation type="journal article" date="2019" name="Emerg. Microbes Infect.">
        <title>Comprehensive subspecies identification of 175 nontuberculous mycobacteria species based on 7547 genomic profiles.</title>
        <authorList>
            <person name="Matsumoto Y."/>
            <person name="Kinjo T."/>
            <person name="Motooka D."/>
            <person name="Nabeya D."/>
            <person name="Jung N."/>
            <person name="Uechi K."/>
            <person name="Horii T."/>
            <person name="Iida T."/>
            <person name="Fujita J."/>
            <person name="Nakamura S."/>
        </authorList>
    </citation>
    <scope>NUCLEOTIDE SEQUENCE [LARGE SCALE GENOMIC DNA]</scope>
    <source>
        <strain evidence="4 5">JCM 18538</strain>
    </source>
</reference>
<evidence type="ECO:0000256" key="2">
    <source>
        <dbReference type="SAM" id="MobiDB-lite"/>
    </source>
</evidence>
<dbReference type="InterPro" id="IPR003615">
    <property type="entry name" value="HNH_nuc"/>
</dbReference>
<dbReference type="GO" id="GO:0004519">
    <property type="term" value="F:endonuclease activity"/>
    <property type="evidence" value="ECO:0007669"/>
    <property type="project" value="UniProtKB-KW"/>
</dbReference>